<dbReference type="Gene3D" id="3.30.750.24">
    <property type="entry name" value="STAS domain"/>
    <property type="match status" value="1"/>
</dbReference>
<dbReference type="CDD" id="cd07043">
    <property type="entry name" value="STAS_anti-anti-sigma_factors"/>
    <property type="match status" value="1"/>
</dbReference>
<dbReference type="PROSITE" id="PS50801">
    <property type="entry name" value="STAS"/>
    <property type="match status" value="1"/>
</dbReference>
<protein>
    <recommendedName>
        <fullName evidence="2">Anti-sigma factor antagonist</fullName>
    </recommendedName>
</protein>
<dbReference type="EMBL" id="DSPX01000126">
    <property type="protein sequence ID" value="HGG01470.1"/>
    <property type="molecule type" value="Genomic_DNA"/>
</dbReference>
<reference evidence="4" key="1">
    <citation type="journal article" date="2020" name="mSystems">
        <title>Genome- and Community-Level Interaction Insights into Carbon Utilization and Element Cycling Functions of Hydrothermarchaeota in Hydrothermal Sediment.</title>
        <authorList>
            <person name="Zhou Z."/>
            <person name="Liu Y."/>
            <person name="Xu W."/>
            <person name="Pan J."/>
            <person name="Luo Z.H."/>
            <person name="Li M."/>
        </authorList>
    </citation>
    <scope>NUCLEOTIDE SEQUENCE [LARGE SCALE GENOMIC DNA]</scope>
    <source>
        <strain evidence="4">SpSt-374</strain>
    </source>
</reference>
<evidence type="ECO:0000256" key="2">
    <source>
        <dbReference type="RuleBase" id="RU003749"/>
    </source>
</evidence>
<evidence type="ECO:0000313" key="4">
    <source>
        <dbReference type="EMBL" id="HGG01470.1"/>
    </source>
</evidence>
<dbReference type="InterPro" id="IPR002645">
    <property type="entry name" value="STAS_dom"/>
</dbReference>
<gene>
    <name evidence="4" type="ORF">ENR15_12680</name>
</gene>
<evidence type="ECO:0000259" key="3">
    <source>
        <dbReference type="PROSITE" id="PS50801"/>
    </source>
</evidence>
<dbReference type="InterPro" id="IPR036513">
    <property type="entry name" value="STAS_dom_sf"/>
</dbReference>
<comment type="similarity">
    <text evidence="1 2">Belongs to the anti-sigma-factor antagonist family.</text>
</comment>
<accession>A0A7C3VPQ7</accession>
<sequence length="106" mass="11673">MSSVFKVIQPFGLLDRTKSGQFHQEINNSLAAGANLVLIDFKDVTFMDSSGLGAVVLAIKTVQSAGQKIFVCGLNHQVRMLFELAGLDKVIEIFDNQEQFKIKVLT</sequence>
<proteinExistence type="inferred from homology"/>
<evidence type="ECO:0000256" key="1">
    <source>
        <dbReference type="ARBA" id="ARBA00009013"/>
    </source>
</evidence>
<dbReference type="PANTHER" id="PTHR33495">
    <property type="entry name" value="ANTI-SIGMA FACTOR ANTAGONIST TM_1081-RELATED-RELATED"/>
    <property type="match status" value="1"/>
</dbReference>
<dbReference type="SUPFAM" id="SSF52091">
    <property type="entry name" value="SpoIIaa-like"/>
    <property type="match status" value="1"/>
</dbReference>
<organism evidence="4">
    <name type="scientific">Planktothricoides sp. SpSt-374</name>
    <dbReference type="NCBI Taxonomy" id="2282167"/>
    <lineage>
        <taxon>Bacteria</taxon>
        <taxon>Bacillati</taxon>
        <taxon>Cyanobacteriota</taxon>
        <taxon>Cyanophyceae</taxon>
        <taxon>Oscillatoriophycideae</taxon>
        <taxon>Oscillatoriales</taxon>
        <taxon>Oscillatoriaceae</taxon>
        <taxon>Planktothricoides</taxon>
    </lineage>
</organism>
<dbReference type="Pfam" id="PF01740">
    <property type="entry name" value="STAS"/>
    <property type="match status" value="1"/>
</dbReference>
<comment type="caution">
    <text evidence="4">The sequence shown here is derived from an EMBL/GenBank/DDBJ whole genome shotgun (WGS) entry which is preliminary data.</text>
</comment>
<dbReference type="GO" id="GO:0043856">
    <property type="term" value="F:anti-sigma factor antagonist activity"/>
    <property type="evidence" value="ECO:0007669"/>
    <property type="project" value="InterPro"/>
</dbReference>
<name>A0A7C3VPQ7_9CYAN</name>
<dbReference type="PANTHER" id="PTHR33495:SF2">
    <property type="entry name" value="ANTI-SIGMA FACTOR ANTAGONIST TM_1081-RELATED"/>
    <property type="match status" value="1"/>
</dbReference>
<feature type="domain" description="STAS" evidence="3">
    <location>
        <begin position="1"/>
        <end position="106"/>
    </location>
</feature>
<dbReference type="InterPro" id="IPR003658">
    <property type="entry name" value="Anti-sigma_ant"/>
</dbReference>
<dbReference type="NCBIfam" id="TIGR00377">
    <property type="entry name" value="ant_ant_sig"/>
    <property type="match status" value="1"/>
</dbReference>
<dbReference type="AlphaFoldDB" id="A0A7C3VPQ7"/>